<comment type="caution">
    <text evidence="4">The sequence shown here is derived from an EMBL/GenBank/DDBJ whole genome shotgun (WGS) entry which is preliminary data.</text>
</comment>
<evidence type="ECO:0000256" key="2">
    <source>
        <dbReference type="ARBA" id="ARBA00023287"/>
    </source>
</evidence>
<dbReference type="PROSITE" id="PS00409">
    <property type="entry name" value="PROKAR_NTER_METHYL"/>
    <property type="match status" value="1"/>
</dbReference>
<dbReference type="RefSeq" id="WP_025911553.1">
    <property type="nucleotide sequence ID" value="NZ_KQ758639.1"/>
</dbReference>
<accession>A0A0V8JN08</accession>
<evidence type="ECO:0000313" key="4">
    <source>
        <dbReference type="EMBL" id="KSU88434.1"/>
    </source>
</evidence>
<dbReference type="GeneID" id="93683698"/>
<organism evidence="4 5">
    <name type="scientific">Priestia veravalensis</name>
    <dbReference type="NCBI Taxonomy" id="1414648"/>
    <lineage>
        <taxon>Bacteria</taxon>
        <taxon>Bacillati</taxon>
        <taxon>Bacillota</taxon>
        <taxon>Bacilli</taxon>
        <taxon>Bacillales</taxon>
        <taxon>Bacillaceae</taxon>
        <taxon>Priestia</taxon>
    </lineage>
</organism>
<dbReference type="AlphaFoldDB" id="A0A0V8JN08"/>
<evidence type="ECO:0000256" key="3">
    <source>
        <dbReference type="SAM" id="Phobius"/>
    </source>
</evidence>
<evidence type="ECO:0000256" key="1">
    <source>
        <dbReference type="ARBA" id="ARBA00004241"/>
    </source>
</evidence>
<dbReference type="GO" id="GO:0009986">
    <property type="term" value="C:cell surface"/>
    <property type="evidence" value="ECO:0007669"/>
    <property type="project" value="UniProtKB-SubCell"/>
</dbReference>
<keyword evidence="5" id="KW-1185">Reference proteome</keyword>
<keyword evidence="3" id="KW-0472">Membrane</keyword>
<dbReference type="InterPro" id="IPR012902">
    <property type="entry name" value="N_methyl_site"/>
</dbReference>
<comment type="subcellular location">
    <subcellularLocation>
        <location evidence="1">Cell surface</location>
    </subcellularLocation>
</comment>
<keyword evidence="2" id="KW-0178">Competence</keyword>
<sequence length="111" mass="13050">MLRKYNNQTGFTLLEMLVAFSALIMLTAVIVPLYIQAIQAEKDKKRMYVGDALLYEKVMTDADQKHLLSEKRMYNGVEYLLVFKEEPVPKWCVSWKRTNQKIIERCESTLK</sequence>
<protein>
    <recommendedName>
        <fullName evidence="6">Prepilin-type N-terminal cleavage/methylation domain-containing protein</fullName>
    </recommendedName>
</protein>
<gene>
    <name evidence="4" type="ORF">AS180_07590</name>
</gene>
<dbReference type="Pfam" id="PF07963">
    <property type="entry name" value="N_methyl"/>
    <property type="match status" value="1"/>
</dbReference>
<evidence type="ECO:0008006" key="6">
    <source>
        <dbReference type="Google" id="ProtNLM"/>
    </source>
</evidence>
<dbReference type="GO" id="GO:0030420">
    <property type="term" value="P:establishment of competence for transformation"/>
    <property type="evidence" value="ECO:0007669"/>
    <property type="project" value="UniProtKB-KW"/>
</dbReference>
<dbReference type="Proteomes" id="UP000053681">
    <property type="component" value="Unassembled WGS sequence"/>
</dbReference>
<keyword evidence="3" id="KW-0812">Transmembrane</keyword>
<dbReference type="EMBL" id="LNQP01000023">
    <property type="protein sequence ID" value="KSU88434.1"/>
    <property type="molecule type" value="Genomic_DNA"/>
</dbReference>
<reference evidence="4 5" key="1">
    <citation type="submission" date="2015-11" db="EMBL/GenBank/DDBJ databases">
        <title>Bacillus caseinolyticus sp nov.</title>
        <authorList>
            <person name="Dastager S.G."/>
            <person name="Mawlankar R."/>
        </authorList>
    </citation>
    <scope>NUCLEOTIDE SEQUENCE [LARGE SCALE GENOMIC DNA]</scope>
    <source>
        <strain evidence="4 5">SGD-V-76</strain>
    </source>
</reference>
<keyword evidence="3" id="KW-1133">Transmembrane helix</keyword>
<proteinExistence type="predicted"/>
<name>A0A0V8JN08_9BACI</name>
<evidence type="ECO:0000313" key="5">
    <source>
        <dbReference type="Proteomes" id="UP000053681"/>
    </source>
</evidence>
<feature type="transmembrane region" description="Helical" evidence="3">
    <location>
        <begin position="12"/>
        <end position="35"/>
    </location>
</feature>